<organism evidence="2 3">
    <name type="scientific">Streptomyces boetiae</name>
    <dbReference type="NCBI Taxonomy" id="3075541"/>
    <lineage>
        <taxon>Bacteria</taxon>
        <taxon>Bacillati</taxon>
        <taxon>Actinomycetota</taxon>
        <taxon>Actinomycetes</taxon>
        <taxon>Kitasatosporales</taxon>
        <taxon>Streptomycetaceae</taxon>
        <taxon>Streptomyces</taxon>
    </lineage>
</organism>
<keyword evidence="1" id="KW-0732">Signal</keyword>
<proteinExistence type="predicted"/>
<gene>
    <name evidence="2" type="ORF">RM780_04245</name>
</gene>
<protein>
    <submittedName>
        <fullName evidence="2">Uncharacterized protein</fullName>
    </submittedName>
</protein>
<comment type="caution">
    <text evidence="2">The sequence shown here is derived from an EMBL/GenBank/DDBJ whole genome shotgun (WGS) entry which is preliminary data.</text>
</comment>
<sequence length="55" mass="5258">MAGWLCLAAVAAVGVAAVVLGACMAGAETGPVPPPERGDLATVLAAQRSPEGGAR</sequence>
<keyword evidence="3" id="KW-1185">Reference proteome</keyword>
<reference evidence="3" key="1">
    <citation type="submission" date="2023-07" db="EMBL/GenBank/DDBJ databases">
        <title>30 novel species of actinomycetes from the DSMZ collection.</title>
        <authorList>
            <person name="Nouioui I."/>
        </authorList>
    </citation>
    <scope>NUCLEOTIDE SEQUENCE [LARGE SCALE GENOMIC DNA]</scope>
    <source>
        <strain evidence="3">DSM 44917</strain>
    </source>
</reference>
<evidence type="ECO:0000313" key="3">
    <source>
        <dbReference type="Proteomes" id="UP001183388"/>
    </source>
</evidence>
<evidence type="ECO:0000313" key="2">
    <source>
        <dbReference type="EMBL" id="MDT0306173.1"/>
    </source>
</evidence>
<evidence type="ECO:0000256" key="1">
    <source>
        <dbReference type="SAM" id="SignalP"/>
    </source>
</evidence>
<feature type="chain" id="PRO_5047140086" evidence="1">
    <location>
        <begin position="28"/>
        <end position="55"/>
    </location>
</feature>
<accession>A0ABU2L4L2</accession>
<dbReference type="Proteomes" id="UP001183388">
    <property type="component" value="Unassembled WGS sequence"/>
</dbReference>
<feature type="signal peptide" evidence="1">
    <location>
        <begin position="1"/>
        <end position="27"/>
    </location>
</feature>
<name>A0ABU2L4L2_9ACTN</name>
<dbReference type="EMBL" id="JAVREN010000004">
    <property type="protein sequence ID" value="MDT0306173.1"/>
    <property type="molecule type" value="Genomic_DNA"/>
</dbReference>
<dbReference type="RefSeq" id="WP_311629093.1">
    <property type="nucleotide sequence ID" value="NZ_JAVREN010000004.1"/>
</dbReference>